<evidence type="ECO:0000256" key="1">
    <source>
        <dbReference type="SAM" id="MobiDB-lite"/>
    </source>
</evidence>
<evidence type="ECO:0000313" key="2">
    <source>
        <dbReference type="EMBL" id="KAH3667360.1"/>
    </source>
</evidence>
<proteinExistence type="predicted"/>
<reference evidence="2" key="1">
    <citation type="journal article" date="2021" name="Open Biol.">
        <title>Shared evolutionary footprints suggest mitochondrial oxidative damage underlies multiple complex I losses in fungi.</title>
        <authorList>
            <person name="Schikora-Tamarit M.A."/>
            <person name="Marcet-Houben M."/>
            <person name="Nosek J."/>
            <person name="Gabaldon T."/>
        </authorList>
    </citation>
    <scope>NUCLEOTIDE SEQUENCE</scope>
    <source>
        <strain evidence="2">CBS6075</strain>
    </source>
</reference>
<dbReference type="OrthoDB" id="3992214at2759"/>
<dbReference type="Proteomes" id="UP000769157">
    <property type="component" value="Unassembled WGS sequence"/>
</dbReference>
<feature type="compositionally biased region" description="Pro residues" evidence="1">
    <location>
        <begin position="236"/>
        <end position="247"/>
    </location>
</feature>
<name>A0A9P8P996_9ASCO</name>
<dbReference type="AlphaFoldDB" id="A0A9P8P996"/>
<feature type="region of interest" description="Disordered" evidence="1">
    <location>
        <begin position="215"/>
        <end position="253"/>
    </location>
</feature>
<accession>A0A9P8P996</accession>
<gene>
    <name evidence="2" type="ORF">OGAPHI_003009</name>
</gene>
<keyword evidence="3" id="KW-1185">Reference proteome</keyword>
<protein>
    <submittedName>
        <fullName evidence="2">Uncharacterized protein</fullName>
    </submittedName>
</protein>
<sequence length="283" mass="31319">MEKTHHCSDDPNEIKKYAIRVMKMLTKKKTRPMLMCFHRWCAENVDQESDILAFNKIHEDRQDAKTVLVFNDKYITVLLPFMMKYCHYRKALMSELAALKDLNAMVDGHLVVGPVYTPDELRSIESVFKLYARSAKHSASPLKKSAPVEPVTEPVAKAVAPPPAPKPVVLPPIPQPVVLPPVASATAPPPAPAPALPPQSDDVETICVPDYEESCTLQPEPEPETKREPPAAHPVVAPPAPPAPKPPMRAVDPSDMVIPKDVFDDLANKIWGLQLSVKIMQNM</sequence>
<organism evidence="2 3">
    <name type="scientific">Ogataea philodendri</name>
    <dbReference type="NCBI Taxonomy" id="1378263"/>
    <lineage>
        <taxon>Eukaryota</taxon>
        <taxon>Fungi</taxon>
        <taxon>Dikarya</taxon>
        <taxon>Ascomycota</taxon>
        <taxon>Saccharomycotina</taxon>
        <taxon>Pichiomycetes</taxon>
        <taxon>Pichiales</taxon>
        <taxon>Pichiaceae</taxon>
        <taxon>Ogataea</taxon>
    </lineage>
</organism>
<comment type="caution">
    <text evidence="2">The sequence shown here is derived from an EMBL/GenBank/DDBJ whole genome shotgun (WGS) entry which is preliminary data.</text>
</comment>
<dbReference type="RefSeq" id="XP_046062172.1">
    <property type="nucleotide sequence ID" value="XM_046203942.1"/>
</dbReference>
<dbReference type="GeneID" id="70234976"/>
<evidence type="ECO:0000313" key="3">
    <source>
        <dbReference type="Proteomes" id="UP000769157"/>
    </source>
</evidence>
<reference evidence="2" key="2">
    <citation type="submission" date="2021-01" db="EMBL/GenBank/DDBJ databases">
        <authorList>
            <person name="Schikora-Tamarit M.A."/>
        </authorList>
    </citation>
    <scope>NUCLEOTIDE SEQUENCE</scope>
    <source>
        <strain evidence="2">CBS6075</strain>
    </source>
</reference>
<dbReference type="EMBL" id="JAEUBE010000183">
    <property type="protein sequence ID" value="KAH3667360.1"/>
    <property type="molecule type" value="Genomic_DNA"/>
</dbReference>